<feature type="compositionally biased region" description="Acidic residues" evidence="23">
    <location>
        <begin position="975"/>
        <end position="995"/>
    </location>
</feature>
<dbReference type="InterPro" id="IPR013149">
    <property type="entry name" value="ADH-like_C"/>
</dbReference>
<evidence type="ECO:0000313" key="26">
    <source>
        <dbReference type="Proteomes" id="UP000319663"/>
    </source>
</evidence>
<evidence type="ECO:0000256" key="19">
    <source>
        <dbReference type="ARBA" id="ARBA00050997"/>
    </source>
</evidence>
<evidence type="ECO:0000256" key="18">
    <source>
        <dbReference type="ARBA" id="ARBA00023242"/>
    </source>
</evidence>
<evidence type="ECO:0000256" key="10">
    <source>
        <dbReference type="ARBA" id="ARBA00022816"/>
    </source>
</evidence>
<evidence type="ECO:0000256" key="7">
    <source>
        <dbReference type="ARBA" id="ARBA00022448"/>
    </source>
</evidence>
<feature type="compositionally biased region" description="Polar residues" evidence="23">
    <location>
        <begin position="1025"/>
        <end position="1038"/>
    </location>
</feature>
<evidence type="ECO:0000256" key="12">
    <source>
        <dbReference type="ARBA" id="ARBA00022857"/>
    </source>
</evidence>
<dbReference type="Pfam" id="PF07575">
    <property type="entry name" value="Nucleopor_Nup85"/>
    <property type="match status" value="2"/>
</dbReference>
<dbReference type="FunFam" id="3.40.50.720:FF:000158">
    <property type="entry name" value="Zinc-binding alcohol dehydrogenase"/>
    <property type="match status" value="1"/>
</dbReference>
<feature type="compositionally biased region" description="Polar residues" evidence="23">
    <location>
        <begin position="932"/>
        <end position="974"/>
    </location>
</feature>
<dbReference type="SUPFAM" id="SSF51735">
    <property type="entry name" value="NAD(P)-binding Rossmann-fold domains"/>
    <property type="match status" value="1"/>
</dbReference>
<dbReference type="InterPro" id="IPR002328">
    <property type="entry name" value="ADH_Zn_CS"/>
</dbReference>
<comment type="subunit">
    <text evidence="6">Homodimer.</text>
</comment>
<feature type="domain" description="Enoyl reductase (ER)" evidence="24">
    <location>
        <begin position="562"/>
        <end position="901"/>
    </location>
</feature>
<keyword evidence="12" id="KW-0521">NADP</keyword>
<dbReference type="GO" id="GO:0006606">
    <property type="term" value="P:protein import into nucleus"/>
    <property type="evidence" value="ECO:0007669"/>
    <property type="project" value="TreeGrafter"/>
</dbReference>
<dbReference type="Pfam" id="PF08240">
    <property type="entry name" value="ADH_N"/>
    <property type="match status" value="1"/>
</dbReference>
<evidence type="ECO:0000256" key="6">
    <source>
        <dbReference type="ARBA" id="ARBA00011738"/>
    </source>
</evidence>
<reference evidence="25 26" key="1">
    <citation type="submission" date="2019-06" db="EMBL/GenBank/DDBJ databases">
        <title>Wine fermentation using esterase from Monascus purpureus.</title>
        <authorList>
            <person name="Geng C."/>
            <person name="Zhang Y."/>
        </authorList>
    </citation>
    <scope>NUCLEOTIDE SEQUENCE [LARGE SCALE GENOMIC DNA]</scope>
    <source>
        <strain evidence="25">HQ1</strain>
    </source>
</reference>
<dbReference type="EMBL" id="VIFY01000062">
    <property type="protein sequence ID" value="TQB72541.1"/>
    <property type="molecule type" value="Genomic_DNA"/>
</dbReference>
<feature type="region of interest" description="Disordered" evidence="23">
    <location>
        <begin position="1018"/>
        <end position="1066"/>
    </location>
</feature>
<dbReference type="STRING" id="5098.A0A507QTP6"/>
<feature type="compositionally biased region" description="Basic and acidic residues" evidence="23">
    <location>
        <begin position="411"/>
        <end position="433"/>
    </location>
</feature>
<evidence type="ECO:0000256" key="9">
    <source>
        <dbReference type="ARBA" id="ARBA00022723"/>
    </source>
</evidence>
<organism evidence="25 26">
    <name type="scientific">Monascus purpureus</name>
    <name type="common">Red mold</name>
    <name type="synonym">Monascus anka</name>
    <dbReference type="NCBI Taxonomy" id="5098"/>
    <lineage>
        <taxon>Eukaryota</taxon>
        <taxon>Fungi</taxon>
        <taxon>Dikarya</taxon>
        <taxon>Ascomycota</taxon>
        <taxon>Pezizomycotina</taxon>
        <taxon>Eurotiomycetes</taxon>
        <taxon>Eurotiomycetidae</taxon>
        <taxon>Eurotiales</taxon>
        <taxon>Aspergillaceae</taxon>
        <taxon>Monascus</taxon>
    </lineage>
</organism>
<dbReference type="GO" id="GO:0006406">
    <property type="term" value="P:mRNA export from nucleus"/>
    <property type="evidence" value="ECO:0007669"/>
    <property type="project" value="TreeGrafter"/>
</dbReference>
<evidence type="ECO:0000256" key="11">
    <source>
        <dbReference type="ARBA" id="ARBA00022833"/>
    </source>
</evidence>
<proteinExistence type="inferred from homology"/>
<evidence type="ECO:0000256" key="3">
    <source>
        <dbReference type="ARBA" id="ARBA00005573"/>
    </source>
</evidence>
<evidence type="ECO:0000256" key="17">
    <source>
        <dbReference type="ARBA" id="ARBA00023132"/>
    </source>
</evidence>
<evidence type="ECO:0000256" key="13">
    <source>
        <dbReference type="ARBA" id="ARBA00022927"/>
    </source>
</evidence>
<evidence type="ECO:0000259" key="24">
    <source>
        <dbReference type="SMART" id="SM00829"/>
    </source>
</evidence>
<dbReference type="PROSITE" id="PS00059">
    <property type="entry name" value="ADH_ZINC"/>
    <property type="match status" value="1"/>
</dbReference>
<sequence length="1979" mass="216632">MEAYNLQTASTYINNVLLARGLLKGGKPIDFAQPENDEGGTSTTMARIINLVNDLVLRRDREAEHRENLATTIRTLRGNESQQTLEIGRLKTKMSDLTRSLTMAEAQERNLKTNLSVAEVTIRGLREQVQRMKNTAQQVRAQCANDIRKRDLEMQKLKSHLADRQRGKRDGLGVTTININPAVERELKTRFLTGGEGVNDPGYSLRQETTEFLTELCQNLSDENDTLITLARDTVQTLKELQGLAHEGEEDWRASKSTSVGPQRSSQGSVTALPASYEDLSAEMNMVLEHLRTLLTNPSFVPLEEVEVRDKEIKRLRESWEKMENRWKQAVSMMDGWHQRLSDGGSSVQADELQMGLNLHLGIDLTHSQGLESGTRANTASIFDDHEQTEDTESDTSEHAQSSSSNGLQPRTKERKVTKVLDHALKERNDNARPVRSPRKVSFTPGLQDSSCNEDNGGDETIPVKAHKSSCVTRRPSKKKTESKTSQADTTAHQMSVSEKLAAIENEARDAEQARKETENRKRARGVPEKTLSPRNCQDLFRRMSSPTSPPPKTFYGWVAHSATSPLTFTTFEPKPFTDNDIEIKISHCGICGSDIHTLRSGWGPTDYPCVAGHEIVGTVVRIGPGVATLASSPAAREIKIGDRVGVGAQCMSCLRPDCEACADGKENYCTRMVGTYNGRYADKSKSYGGYATYWRGPAHFVFKIPDQLSSAEAAPLLCGGVTVFAPLFKYGAGPGKTVGIVGVGGLGHMGILFAKALNCDRVTAISRTSSKRNDALQGLGADTFIATDEEPNWHKTHSRSLDLIICTVSSPKMPLTQYLRLLKLDGTFVQVGAPEQPLPALRAFSLIQKRIKVTGSNIGSPGDIRRMLQLAAEKRVLPWIQERPMGDVNAALADMDNGKARFRSGNLNLNDSIFGSSVGSTDFALPRKNQGAGTKSFNPSRPFFSSTNSSQFGESTNFGVSNTSTASQINGNSGEDDMEEDTEVQNEDADDDNMDAEQANRSSINLMDFKDSHLGNSFAPHPTSLGQRKSVFSNLSSPKRPKLDEGRAARASVTKLQSSPTKVSPIPSIVRDLASRSRVVSVDEPGDLIINTEDEISRIYDGVKQAELGNADFRATLSEVSGNLVAIWGSFTRQNRLPRSYGAGSAIGPGDGASNIDKAAFLSSLLMQLRHPPLSTVTSNSLFSRGALLAPRSLIPDSRREPTFVPIPRFLLDWLNTSHVPQADGLQNLRDVQPNPVASPEFWDIVNAAVLRGHLSEVAGVLRSADFSYARSALEDGLPQTGYRGAQLQNIQRCVNKALQILEACPGIHQNDWDIKSTQWALYRKRVMTAITDLEEFAEGDEKQTLEPPTKTPSFQAANFGLTSKAPQSNFSFTESSRMAESRVPWTIYQSLRSLYLILLGDTAAIATHSQDWVEATVALTVWWDGDDESETSRDSNSVSVAGSRTDRSPAMPRAVDDDPVGAYLQRLDLSFGSVTGESSTNASFRVNTLNSLEVGLASVFEGNIEGVVELLQTWSLCIASAVAEVASAGGWLETDFREKQPSGLNESDLMVLSYGQDDGLPASRIRKDDVLSAYAWGLYERTSVQTKSVVKDGWEIALEILSRLDDTDKMQKSVTELVDKLPLDTSEQMDKVVLLCSDLGLDKEGRRVSERYGDLTVSKSDEYGLALVCYARAHNRRKVKSVVDLLISYSLVQSRAYPADSELDEQLRSLIREPKACLSAIAEADDEAARILQFYFSGYATLRRFYEVRDEAVTLKDGQKPRFRPLARRRAAARALVAVISSAADGIYGGLYDPDRDAAVQVDGLLALLGEALVFLEQPSPVLSVSQLFTILSAVEDLETVTPRVYAQCEECFRSTLIEYHQSRRATRADRSASLVLPPSPRALLKKSVSSATASSSFSLIGSDMIESACGQSGPGSIGGSTVLVSHPDDGEREQGGFERGWDWRAGFSADASGQDVLRILRLGLAKGLSLRALGSV</sequence>
<keyword evidence="17 21" id="KW-0906">Nuclear pore complex</keyword>
<comment type="subcellular location">
    <subcellularLocation>
        <location evidence="2 21">Nucleus</location>
        <location evidence="2 21">Nuclear pore complex</location>
    </subcellularLocation>
</comment>
<feature type="region of interest" description="Disordered" evidence="23">
    <location>
        <begin position="386"/>
        <end position="496"/>
    </location>
</feature>
<dbReference type="CDD" id="cd05283">
    <property type="entry name" value="CAD1"/>
    <property type="match status" value="1"/>
</dbReference>
<keyword evidence="26" id="KW-1185">Reference proteome</keyword>
<dbReference type="InterPro" id="IPR036291">
    <property type="entry name" value="NAD(P)-bd_dom_sf"/>
</dbReference>
<comment type="similarity">
    <text evidence="4 20">Belongs to the zinc-containing alcohol dehydrogenase family.</text>
</comment>
<feature type="compositionally biased region" description="Polar residues" evidence="23">
    <location>
        <begin position="400"/>
        <end position="409"/>
    </location>
</feature>
<feature type="region of interest" description="Disordered" evidence="23">
    <location>
        <begin position="926"/>
        <end position="995"/>
    </location>
</feature>
<name>A0A507QTP6_MONPU</name>
<feature type="compositionally biased region" description="Basic and acidic residues" evidence="23">
    <location>
        <begin position="508"/>
        <end position="521"/>
    </location>
</feature>
<evidence type="ECO:0000256" key="15">
    <source>
        <dbReference type="ARBA" id="ARBA00023010"/>
    </source>
</evidence>
<dbReference type="PANTHER" id="PTHR13373">
    <property type="entry name" value="FROUNT PROTEIN-RELATED"/>
    <property type="match status" value="1"/>
</dbReference>
<dbReference type="GO" id="GO:0006066">
    <property type="term" value="P:alcohol metabolic process"/>
    <property type="evidence" value="ECO:0007669"/>
    <property type="project" value="UniProtKB-ARBA"/>
</dbReference>
<evidence type="ECO:0000256" key="22">
    <source>
        <dbReference type="SAM" id="Coils"/>
    </source>
</evidence>
<keyword evidence="11 20" id="KW-0862">Zinc</keyword>
<dbReference type="InterPro" id="IPR021622">
    <property type="entry name" value="Afadin/alpha-actinin-bd"/>
</dbReference>
<evidence type="ECO:0000256" key="21">
    <source>
        <dbReference type="RuleBase" id="RU365073"/>
    </source>
</evidence>
<keyword evidence="18 21" id="KW-0539">Nucleus</keyword>
<evidence type="ECO:0000256" key="2">
    <source>
        <dbReference type="ARBA" id="ARBA00004567"/>
    </source>
</evidence>
<comment type="similarity">
    <text evidence="3 21">Belongs to the nucleoporin Nup85 family.</text>
</comment>
<feature type="region of interest" description="Disordered" evidence="23">
    <location>
        <begin position="1429"/>
        <end position="1457"/>
    </location>
</feature>
<dbReference type="Pfam" id="PF00107">
    <property type="entry name" value="ADH_zinc_N"/>
    <property type="match status" value="1"/>
</dbReference>
<feature type="compositionally biased region" description="Polar residues" evidence="23">
    <location>
        <begin position="445"/>
        <end position="454"/>
    </location>
</feature>
<keyword evidence="16 22" id="KW-0175">Coiled coil</keyword>
<comment type="catalytic activity">
    <reaction evidence="19">
        <text>a primary alcohol + NADP(+) = an aldehyde + NADPH + H(+)</text>
        <dbReference type="Rhea" id="RHEA:15937"/>
        <dbReference type="ChEBI" id="CHEBI:15378"/>
        <dbReference type="ChEBI" id="CHEBI:15734"/>
        <dbReference type="ChEBI" id="CHEBI:17478"/>
        <dbReference type="ChEBI" id="CHEBI:57783"/>
        <dbReference type="ChEBI" id="CHEBI:58349"/>
        <dbReference type="EC" id="1.1.1.2"/>
    </reaction>
    <physiologicalReaction direction="left-to-right" evidence="19">
        <dbReference type="Rhea" id="RHEA:15938"/>
    </physiologicalReaction>
    <physiologicalReaction direction="right-to-left" evidence="19">
        <dbReference type="Rhea" id="RHEA:15939"/>
    </physiologicalReaction>
</comment>
<dbReference type="Proteomes" id="UP000319663">
    <property type="component" value="Unassembled WGS sequence"/>
</dbReference>
<evidence type="ECO:0000256" key="8">
    <source>
        <dbReference type="ARBA" id="ARBA00022553"/>
    </source>
</evidence>
<evidence type="ECO:0000256" key="1">
    <source>
        <dbReference type="ARBA" id="ARBA00001947"/>
    </source>
</evidence>
<dbReference type="Gene3D" id="3.40.50.720">
    <property type="entry name" value="NAD(P)-binding Rossmann-like Domain"/>
    <property type="match status" value="1"/>
</dbReference>
<feature type="region of interest" description="Disordered" evidence="23">
    <location>
        <begin position="246"/>
        <end position="271"/>
    </location>
</feature>
<evidence type="ECO:0000256" key="4">
    <source>
        <dbReference type="ARBA" id="ARBA00008072"/>
    </source>
</evidence>
<protein>
    <recommendedName>
        <fullName evidence="21">Nuclear pore complex protein Nup85</fullName>
    </recommendedName>
</protein>
<keyword evidence="7 21" id="KW-0813">Transport</keyword>
<keyword evidence="14" id="KW-0560">Oxidoreductase</keyword>
<keyword evidence="10 21" id="KW-0509">mRNA transport</keyword>
<dbReference type="InterPro" id="IPR020843">
    <property type="entry name" value="ER"/>
</dbReference>
<dbReference type="InterPro" id="IPR011032">
    <property type="entry name" value="GroES-like_sf"/>
</dbReference>
<comment type="caution">
    <text evidence="25">The sequence shown here is derived from an EMBL/GenBank/DDBJ whole genome shotgun (WGS) entry which is preliminary data.</text>
</comment>
<evidence type="ECO:0000256" key="16">
    <source>
        <dbReference type="ARBA" id="ARBA00023054"/>
    </source>
</evidence>
<dbReference type="GO" id="GO:0045893">
    <property type="term" value="P:positive regulation of DNA-templated transcription"/>
    <property type="evidence" value="ECO:0007669"/>
    <property type="project" value="TreeGrafter"/>
</dbReference>
<dbReference type="PANTHER" id="PTHR13373:SF21">
    <property type="entry name" value="NUCLEAR PORE COMPLEX PROTEIN NUP85"/>
    <property type="match status" value="1"/>
</dbReference>
<keyword evidence="21" id="KW-0472">Membrane</keyword>
<gene>
    <name evidence="25" type="ORF">MPDQ_006764</name>
</gene>
<feature type="compositionally biased region" description="Polar residues" evidence="23">
    <location>
        <begin position="255"/>
        <end position="270"/>
    </location>
</feature>
<evidence type="ECO:0000256" key="20">
    <source>
        <dbReference type="RuleBase" id="RU361277"/>
    </source>
</evidence>
<dbReference type="SUPFAM" id="SSF50129">
    <property type="entry name" value="GroES-like"/>
    <property type="match status" value="1"/>
</dbReference>
<comment type="similarity">
    <text evidence="5">Belongs to the ADIP family.</text>
</comment>
<evidence type="ECO:0000313" key="25">
    <source>
        <dbReference type="EMBL" id="TQB72541.1"/>
    </source>
</evidence>
<feature type="compositionally biased region" description="Polar residues" evidence="23">
    <location>
        <begin position="484"/>
        <end position="496"/>
    </location>
</feature>
<comment type="subunit">
    <text evidence="21">Component of the nuclear pore complex (NPC).</text>
</comment>
<dbReference type="GO" id="GO:0017056">
    <property type="term" value="F:structural constituent of nuclear pore"/>
    <property type="evidence" value="ECO:0007669"/>
    <property type="project" value="TreeGrafter"/>
</dbReference>
<dbReference type="GO" id="GO:0008106">
    <property type="term" value="F:alcohol dehydrogenase (NADP+) activity"/>
    <property type="evidence" value="ECO:0007669"/>
    <property type="project" value="UniProtKB-EC"/>
</dbReference>
<evidence type="ECO:0000256" key="5">
    <source>
        <dbReference type="ARBA" id="ARBA00009291"/>
    </source>
</evidence>
<dbReference type="GO" id="GO:0031080">
    <property type="term" value="C:nuclear pore outer ring"/>
    <property type="evidence" value="ECO:0007669"/>
    <property type="project" value="TreeGrafter"/>
</dbReference>
<dbReference type="SMART" id="SM00829">
    <property type="entry name" value="PKS_ER"/>
    <property type="match status" value="1"/>
</dbReference>
<keyword evidence="8" id="KW-0597">Phosphoprotein</keyword>
<keyword evidence="13 21" id="KW-0653">Protein transport</keyword>
<dbReference type="Pfam" id="PF11559">
    <property type="entry name" value="ADIP"/>
    <property type="match status" value="1"/>
</dbReference>
<feature type="region of interest" description="Disordered" evidence="23">
    <location>
        <begin position="508"/>
        <end position="533"/>
    </location>
</feature>
<accession>A0A507QTP6</accession>
<dbReference type="InterPro" id="IPR047109">
    <property type="entry name" value="CAD-like"/>
</dbReference>
<comment type="cofactor">
    <cofactor evidence="1 20">
        <name>Zn(2+)</name>
        <dbReference type="ChEBI" id="CHEBI:29105"/>
    </cofactor>
</comment>
<comment type="function">
    <text evidence="21">Functions as a component of the nuclear pore complex (NPC).</text>
</comment>
<keyword evidence="15 21" id="KW-0811">Translocation</keyword>
<keyword evidence="9 20" id="KW-0479">Metal-binding</keyword>
<dbReference type="GO" id="GO:0008270">
    <property type="term" value="F:zinc ion binding"/>
    <property type="evidence" value="ECO:0007669"/>
    <property type="project" value="InterPro"/>
</dbReference>
<dbReference type="InterPro" id="IPR013154">
    <property type="entry name" value="ADH-like_N"/>
</dbReference>
<dbReference type="InterPro" id="IPR011502">
    <property type="entry name" value="Nucleoporin_Nup85"/>
</dbReference>
<feature type="coiled-coil region" evidence="22">
    <location>
        <begin position="115"/>
        <end position="142"/>
    </location>
</feature>
<dbReference type="Gene3D" id="3.90.180.10">
    <property type="entry name" value="Medium-chain alcohol dehydrogenases, catalytic domain"/>
    <property type="match status" value="1"/>
</dbReference>
<evidence type="ECO:0000256" key="23">
    <source>
        <dbReference type="SAM" id="MobiDB-lite"/>
    </source>
</evidence>
<evidence type="ECO:0000256" key="14">
    <source>
        <dbReference type="ARBA" id="ARBA00023002"/>
    </source>
</evidence>
<dbReference type="GO" id="GO:0031965">
    <property type="term" value="C:nuclear membrane"/>
    <property type="evidence" value="ECO:0007669"/>
    <property type="project" value="UniProtKB-UniRule"/>
</dbReference>